<evidence type="ECO:0008006" key="4">
    <source>
        <dbReference type="Google" id="ProtNLM"/>
    </source>
</evidence>
<reference evidence="2 3" key="1">
    <citation type="submission" date="2023-07" db="EMBL/GenBank/DDBJ databases">
        <title>Sequencing the genomes of 1000 actinobacteria strains.</title>
        <authorList>
            <person name="Klenk H.-P."/>
        </authorList>
    </citation>
    <scope>NUCLEOTIDE SEQUENCE [LARGE SCALE GENOMIC DNA]</scope>
    <source>
        <strain evidence="2 3">DSM 19426</strain>
    </source>
</reference>
<gene>
    <name evidence="2" type="ORF">J2S63_001334</name>
</gene>
<organism evidence="2 3">
    <name type="scientific">Nocardioides marmoribigeumensis</name>
    <dbReference type="NCBI Taxonomy" id="433649"/>
    <lineage>
        <taxon>Bacteria</taxon>
        <taxon>Bacillati</taxon>
        <taxon>Actinomycetota</taxon>
        <taxon>Actinomycetes</taxon>
        <taxon>Propionibacteriales</taxon>
        <taxon>Nocardioidaceae</taxon>
        <taxon>Nocardioides</taxon>
    </lineage>
</organism>
<protein>
    <recommendedName>
        <fullName evidence="4">Prealbumin-like fold domain-containing protein</fullName>
    </recommendedName>
</protein>
<feature type="signal peptide" evidence="1">
    <location>
        <begin position="1"/>
        <end position="39"/>
    </location>
</feature>
<accession>A0ABU2BU20</accession>
<sequence>MNKLRTALRSLRRPIAATAVTAVTVSGLAMVVTAPAATAATTGDGVSYTLEGCRNNGDITLPIAGKFICPTSAYTTGNLGKGWNELDLVPARVTVAAGNSAPSTQNLTFALVVDYKDAGKPGYDVLSEPVLNAALSSGTCGTASVSGQLHKLPGLGGTDDSLYRTVSVTGQAKNSRCVYDAYARLALGSHLYSGSSLHFNLTNDGLTTAGIGSKEVSIPVNEILPQDLTKSMNASQGTDYTWGVSKRGPARVDLGDTCAPDSGTGTAEITVTWTKNEGVGGMINVTTTVTAVNPASRPIDVSVTDLVYGNDTGTGTVLQTLSGSATVPANTSLPIVTASFTLDPDDVTGGVVSDRATATYTDEATGVAVPGNTTAFKTATVVQGSSGSGDTAVITDDEWWSTSATGVSFSVAAPSTGSFTGGYVAGTPVSGATHVGWSSGSVDGGGSVTFTKTITSTQGNIASAVLSDVATASPTGGTPVNSDQQNIDVDVDTTVALGIRKTIPNDLTGSETQTFDFVVKNSALETVATPSVTFTAGEFNKLLPAITGLAPDQYTVSEVTNPPYVAQTDQSATLDGFLPNGCSGELTFNNRYGPATAKATKLTVPDTDGLAAGWVFTLSGPGTGATGEAATTDANGVATFTTPLQEGTYTITETAKSGWDQTGSTGCSFTVNYPEDADQVFDSCQITNTQRGALKVHKTVNVNDAGGTLVGTSFNICIAGPSYATPNCKSVGIGGGDVLWTDIKPGTYTVTEQDPGIEWIKTISPSSVNVAPGATGSTAASTVTNTRKGKAKVVKTVSASDGSGKAAPSGSDSFAFKLCTGATKIIGHPCSLVESGTANAANGGVISFAASLTPGSHYQLCETLPAVGWEVELGATQFVPEQFLADGTTLNPGVVNDTYCVDFVAQPGPDPTVFNVNNRRPPGGSALTIGYWKNWSSCTKSALKKKNSLDQALFLYGTAGMVVAADNGGWPLFDPSTPDDLKLYAGSDPNKAVDCAKAVALLNKSTFTGKKMASDPAFNMAAQLVAAQLNYKAGAATTVTTQINQAVKLLGKYNFNGNTHATISAADKTAMNALATTLDKYNNNVL</sequence>
<dbReference type="RefSeq" id="WP_310300255.1">
    <property type="nucleotide sequence ID" value="NZ_BAAAPS010000001.1"/>
</dbReference>
<comment type="caution">
    <text evidence="2">The sequence shown here is derived from an EMBL/GenBank/DDBJ whole genome shotgun (WGS) entry which is preliminary data.</text>
</comment>
<keyword evidence="3" id="KW-1185">Reference proteome</keyword>
<dbReference type="InterPro" id="IPR013783">
    <property type="entry name" value="Ig-like_fold"/>
</dbReference>
<evidence type="ECO:0000256" key="1">
    <source>
        <dbReference type="SAM" id="SignalP"/>
    </source>
</evidence>
<evidence type="ECO:0000313" key="2">
    <source>
        <dbReference type="EMBL" id="MDR7361781.1"/>
    </source>
</evidence>
<keyword evidence="1" id="KW-0732">Signal</keyword>
<proteinExistence type="predicted"/>
<name>A0ABU2BU20_9ACTN</name>
<dbReference type="EMBL" id="JAVDYG010000001">
    <property type="protein sequence ID" value="MDR7361781.1"/>
    <property type="molecule type" value="Genomic_DNA"/>
</dbReference>
<dbReference type="Proteomes" id="UP001183648">
    <property type="component" value="Unassembled WGS sequence"/>
</dbReference>
<feature type="chain" id="PRO_5046982917" description="Prealbumin-like fold domain-containing protein" evidence="1">
    <location>
        <begin position="40"/>
        <end position="1086"/>
    </location>
</feature>
<dbReference type="Gene3D" id="2.60.40.10">
    <property type="entry name" value="Immunoglobulins"/>
    <property type="match status" value="1"/>
</dbReference>
<evidence type="ECO:0000313" key="3">
    <source>
        <dbReference type="Proteomes" id="UP001183648"/>
    </source>
</evidence>